<evidence type="ECO:0000313" key="2">
    <source>
        <dbReference type="EMBL" id="KAG5632091.1"/>
    </source>
</evidence>
<dbReference type="AlphaFoldDB" id="A0A9J6B649"/>
<dbReference type="EMBL" id="JACXVP010000001">
    <property type="protein sequence ID" value="KAG5632091.1"/>
    <property type="molecule type" value="Genomic_DNA"/>
</dbReference>
<feature type="compositionally biased region" description="Basic and acidic residues" evidence="1">
    <location>
        <begin position="29"/>
        <end position="38"/>
    </location>
</feature>
<gene>
    <name evidence="2" type="ORF">H5410_003808</name>
</gene>
<protein>
    <submittedName>
        <fullName evidence="2">Uncharacterized protein</fullName>
    </submittedName>
</protein>
<name>A0A9J6B649_SOLCO</name>
<reference evidence="2 3" key="1">
    <citation type="submission" date="2020-09" db="EMBL/GenBank/DDBJ databases">
        <title>De no assembly of potato wild relative species, Solanum commersonii.</title>
        <authorList>
            <person name="Cho K."/>
        </authorList>
    </citation>
    <scope>NUCLEOTIDE SEQUENCE [LARGE SCALE GENOMIC DNA]</scope>
    <source>
        <strain evidence="2">LZ3.2</strain>
        <tissue evidence="2">Leaf</tissue>
    </source>
</reference>
<feature type="region of interest" description="Disordered" evidence="1">
    <location>
        <begin position="1"/>
        <end position="45"/>
    </location>
</feature>
<sequence length="84" mass="9510">MVSQILTTSTRDDSSNKKSVTNDIVQDEEPPKTDHTYGREQNSTNSLYESLRHRDSQLETMDFIANTTIPRVNLSHQSPRTGTS</sequence>
<dbReference type="OrthoDB" id="10502937at2759"/>
<organism evidence="2 3">
    <name type="scientific">Solanum commersonii</name>
    <name type="common">Commerson's wild potato</name>
    <name type="synonym">Commerson's nightshade</name>
    <dbReference type="NCBI Taxonomy" id="4109"/>
    <lineage>
        <taxon>Eukaryota</taxon>
        <taxon>Viridiplantae</taxon>
        <taxon>Streptophyta</taxon>
        <taxon>Embryophyta</taxon>
        <taxon>Tracheophyta</taxon>
        <taxon>Spermatophyta</taxon>
        <taxon>Magnoliopsida</taxon>
        <taxon>eudicotyledons</taxon>
        <taxon>Gunneridae</taxon>
        <taxon>Pentapetalae</taxon>
        <taxon>asterids</taxon>
        <taxon>lamiids</taxon>
        <taxon>Solanales</taxon>
        <taxon>Solanaceae</taxon>
        <taxon>Solanoideae</taxon>
        <taxon>Solaneae</taxon>
        <taxon>Solanum</taxon>
    </lineage>
</organism>
<evidence type="ECO:0000313" key="3">
    <source>
        <dbReference type="Proteomes" id="UP000824120"/>
    </source>
</evidence>
<evidence type="ECO:0000256" key="1">
    <source>
        <dbReference type="SAM" id="MobiDB-lite"/>
    </source>
</evidence>
<keyword evidence="3" id="KW-1185">Reference proteome</keyword>
<proteinExistence type="predicted"/>
<dbReference type="Proteomes" id="UP000824120">
    <property type="component" value="Chromosome 1"/>
</dbReference>
<comment type="caution">
    <text evidence="2">The sequence shown here is derived from an EMBL/GenBank/DDBJ whole genome shotgun (WGS) entry which is preliminary data.</text>
</comment>
<accession>A0A9J6B649</accession>